<dbReference type="Gene3D" id="3.20.20.140">
    <property type="entry name" value="Metal-dependent hydrolases"/>
    <property type="match status" value="1"/>
</dbReference>
<sequence length="284" mass="31186">MIIDAHQHVWDLERADYPWLGPDDPEWNRTFTQAEIEPVLDRLGVTGTVLVEAADNDEDTELMLDEAARHDRVVGIVAYVPLEDAARVAVRLADLRDRDRRVVGVRTLIHQQADPDWILRPEVAEGLRVVEDAGLTLDLVAVLPRHLDHVTTLAERHPRLRVVVDHLGKPPIGAHAGAWPDHAAWARALHRAAEAPLAHAKVSGLYPGVAPAEWSIDAVRRVVDEAVEAFGPARLMYGGDWPISVTAGGYERVFAGLREIVGGYGAAAEAAILADTARSFYRLP</sequence>
<evidence type="ECO:0000313" key="3">
    <source>
        <dbReference type="EMBL" id="GAA4116243.1"/>
    </source>
</evidence>
<dbReference type="PANTHER" id="PTHR43569">
    <property type="entry name" value="AMIDOHYDROLASE"/>
    <property type="match status" value="1"/>
</dbReference>
<dbReference type="InterPro" id="IPR032466">
    <property type="entry name" value="Metal_Hydrolase"/>
</dbReference>
<dbReference type="InterPro" id="IPR006680">
    <property type="entry name" value="Amidohydro-rel"/>
</dbReference>
<dbReference type="Proteomes" id="UP001501495">
    <property type="component" value="Unassembled WGS sequence"/>
</dbReference>
<protein>
    <submittedName>
        <fullName evidence="3">Amidohydrolase family protein</fullName>
    </submittedName>
</protein>
<dbReference type="InterPro" id="IPR052350">
    <property type="entry name" value="Metallo-dep_Lactonases"/>
</dbReference>
<evidence type="ECO:0000256" key="1">
    <source>
        <dbReference type="ARBA" id="ARBA00038310"/>
    </source>
</evidence>
<reference evidence="4" key="1">
    <citation type="journal article" date="2019" name="Int. J. Syst. Evol. Microbiol.">
        <title>The Global Catalogue of Microorganisms (GCM) 10K type strain sequencing project: providing services to taxonomists for standard genome sequencing and annotation.</title>
        <authorList>
            <consortium name="The Broad Institute Genomics Platform"/>
            <consortium name="The Broad Institute Genome Sequencing Center for Infectious Disease"/>
            <person name="Wu L."/>
            <person name="Ma J."/>
        </authorList>
    </citation>
    <scope>NUCLEOTIDE SEQUENCE [LARGE SCALE GENOMIC DNA]</scope>
    <source>
        <strain evidence="4">JCM 16703</strain>
    </source>
</reference>
<feature type="domain" description="Amidohydrolase-related" evidence="2">
    <location>
        <begin position="3"/>
        <end position="283"/>
    </location>
</feature>
<keyword evidence="4" id="KW-1185">Reference proteome</keyword>
<name>A0ABP7XHE9_9ACTN</name>
<accession>A0ABP7XHE9</accession>
<dbReference type="RefSeq" id="WP_344732763.1">
    <property type="nucleotide sequence ID" value="NZ_BAAAZH010000012.1"/>
</dbReference>
<dbReference type="PANTHER" id="PTHR43569:SF2">
    <property type="entry name" value="AMIDOHYDROLASE-RELATED DOMAIN-CONTAINING PROTEIN"/>
    <property type="match status" value="1"/>
</dbReference>
<organism evidence="3 4">
    <name type="scientific">Nocardioides fonticola</name>
    <dbReference type="NCBI Taxonomy" id="450363"/>
    <lineage>
        <taxon>Bacteria</taxon>
        <taxon>Bacillati</taxon>
        <taxon>Actinomycetota</taxon>
        <taxon>Actinomycetes</taxon>
        <taxon>Propionibacteriales</taxon>
        <taxon>Nocardioidaceae</taxon>
        <taxon>Nocardioides</taxon>
    </lineage>
</organism>
<gene>
    <name evidence="3" type="ORF">GCM10022215_15770</name>
</gene>
<proteinExistence type="inferred from homology"/>
<comment type="similarity">
    <text evidence="1">Belongs to the metallo-dependent hydrolases superfamily.</text>
</comment>
<dbReference type="SUPFAM" id="SSF51556">
    <property type="entry name" value="Metallo-dependent hydrolases"/>
    <property type="match status" value="1"/>
</dbReference>
<dbReference type="Pfam" id="PF04909">
    <property type="entry name" value="Amidohydro_2"/>
    <property type="match status" value="1"/>
</dbReference>
<evidence type="ECO:0000259" key="2">
    <source>
        <dbReference type="Pfam" id="PF04909"/>
    </source>
</evidence>
<dbReference type="EMBL" id="BAAAZH010000012">
    <property type="protein sequence ID" value="GAA4116243.1"/>
    <property type="molecule type" value="Genomic_DNA"/>
</dbReference>
<evidence type="ECO:0000313" key="4">
    <source>
        <dbReference type="Proteomes" id="UP001501495"/>
    </source>
</evidence>
<comment type="caution">
    <text evidence="3">The sequence shown here is derived from an EMBL/GenBank/DDBJ whole genome shotgun (WGS) entry which is preliminary data.</text>
</comment>